<dbReference type="PANTHER" id="PTHR11441">
    <property type="entry name" value="THYMIDINE KINASE"/>
    <property type="match status" value="1"/>
</dbReference>
<comment type="similarity">
    <text evidence="1">Belongs to the thymidine kinase family.</text>
</comment>
<dbReference type="GO" id="GO:0071897">
    <property type="term" value="P:DNA biosynthetic process"/>
    <property type="evidence" value="ECO:0007669"/>
    <property type="project" value="UniProtKB-KW"/>
</dbReference>
<dbReference type="SUPFAM" id="SSF52540">
    <property type="entry name" value="P-loop containing nucleoside triphosphate hydrolases"/>
    <property type="match status" value="1"/>
</dbReference>
<dbReference type="PANTHER" id="PTHR11441:SF0">
    <property type="entry name" value="THYMIDINE KINASE, CYTOSOLIC"/>
    <property type="match status" value="1"/>
</dbReference>
<evidence type="ECO:0000256" key="4">
    <source>
        <dbReference type="ARBA" id="ARBA00022679"/>
    </source>
</evidence>
<dbReference type="GO" id="GO:0005524">
    <property type="term" value="F:ATP binding"/>
    <property type="evidence" value="ECO:0007669"/>
    <property type="project" value="UniProtKB-KW"/>
</dbReference>
<dbReference type="GO" id="GO:0004797">
    <property type="term" value="F:thymidine kinase activity"/>
    <property type="evidence" value="ECO:0007669"/>
    <property type="project" value="UniProtKB-EC"/>
</dbReference>
<keyword evidence="6" id="KW-0418">Kinase</keyword>
<dbReference type="EC" id="2.7.1.21" evidence="2"/>
<evidence type="ECO:0000256" key="6">
    <source>
        <dbReference type="ARBA" id="ARBA00022777"/>
    </source>
</evidence>
<keyword evidence="3" id="KW-0237">DNA synthesis</keyword>
<keyword evidence="5" id="KW-0547">Nucleotide-binding</keyword>
<dbReference type="Gene3D" id="3.40.50.300">
    <property type="entry name" value="P-loop containing nucleotide triphosphate hydrolases"/>
    <property type="match status" value="1"/>
</dbReference>
<evidence type="ECO:0000256" key="3">
    <source>
        <dbReference type="ARBA" id="ARBA00022634"/>
    </source>
</evidence>
<dbReference type="AlphaFoldDB" id="A0A6C0DRP7"/>
<sequence length="195" mass="20850">MRLELIIGPMFAGKSSALQSIVRRRQAIGWSVLVVKHTADTRYVDPEAANAVVVNHDKQSCAAVARSDLMGLLSSVEFAEARLIIVEEGQFFADIVEFALAAVEEAGKDLVVVGLDGDAHRRPFGRLLELIPLADEVQRLYAFCKLCGDGTPARFTSATTSAMATATLDGGANVGGADSYQPVCRRHFLSEGGVL</sequence>
<evidence type="ECO:0000256" key="2">
    <source>
        <dbReference type="ARBA" id="ARBA00012118"/>
    </source>
</evidence>
<evidence type="ECO:0000313" key="8">
    <source>
        <dbReference type="EMBL" id="QHT19387.1"/>
    </source>
</evidence>
<keyword evidence="7" id="KW-0067">ATP-binding</keyword>
<dbReference type="InterPro" id="IPR020633">
    <property type="entry name" value="Thymidine_kinase_CS"/>
</dbReference>
<dbReference type="Pfam" id="PF00265">
    <property type="entry name" value="TK"/>
    <property type="match status" value="1"/>
</dbReference>
<dbReference type="GO" id="GO:0046104">
    <property type="term" value="P:thymidine metabolic process"/>
    <property type="evidence" value="ECO:0007669"/>
    <property type="project" value="TreeGrafter"/>
</dbReference>
<accession>A0A6C0DRP7</accession>
<dbReference type="InterPro" id="IPR027417">
    <property type="entry name" value="P-loop_NTPase"/>
</dbReference>
<name>A0A6C0DRP7_9ZZZZ</name>
<evidence type="ECO:0000256" key="1">
    <source>
        <dbReference type="ARBA" id="ARBA00007587"/>
    </source>
</evidence>
<dbReference type="InterPro" id="IPR001267">
    <property type="entry name" value="Thymidine_kinase"/>
</dbReference>
<evidence type="ECO:0000256" key="7">
    <source>
        <dbReference type="ARBA" id="ARBA00022840"/>
    </source>
</evidence>
<reference evidence="8" key="1">
    <citation type="journal article" date="2020" name="Nature">
        <title>Giant virus diversity and host interactions through global metagenomics.</title>
        <authorList>
            <person name="Schulz F."/>
            <person name="Roux S."/>
            <person name="Paez-Espino D."/>
            <person name="Jungbluth S."/>
            <person name="Walsh D.A."/>
            <person name="Denef V.J."/>
            <person name="McMahon K.D."/>
            <person name="Konstantinidis K.T."/>
            <person name="Eloe-Fadrosh E.A."/>
            <person name="Kyrpides N.C."/>
            <person name="Woyke T."/>
        </authorList>
    </citation>
    <scope>NUCLEOTIDE SEQUENCE</scope>
    <source>
        <strain evidence="8">GVMAG-M-3300023174-57</strain>
    </source>
</reference>
<dbReference type="EMBL" id="MN739665">
    <property type="protein sequence ID" value="QHT19387.1"/>
    <property type="molecule type" value="Genomic_DNA"/>
</dbReference>
<dbReference type="PIRSF" id="PIRSF035805">
    <property type="entry name" value="TK_cell"/>
    <property type="match status" value="1"/>
</dbReference>
<dbReference type="PROSITE" id="PS00603">
    <property type="entry name" value="TK_CELLULAR_TYPE"/>
    <property type="match status" value="1"/>
</dbReference>
<protein>
    <recommendedName>
        <fullName evidence="2">thymidine kinase</fullName>
        <ecNumber evidence="2">2.7.1.21</ecNumber>
    </recommendedName>
</protein>
<organism evidence="8">
    <name type="scientific">viral metagenome</name>
    <dbReference type="NCBI Taxonomy" id="1070528"/>
    <lineage>
        <taxon>unclassified sequences</taxon>
        <taxon>metagenomes</taxon>
        <taxon>organismal metagenomes</taxon>
    </lineage>
</organism>
<keyword evidence="4" id="KW-0808">Transferase</keyword>
<evidence type="ECO:0000256" key="5">
    <source>
        <dbReference type="ARBA" id="ARBA00022741"/>
    </source>
</evidence>
<proteinExistence type="inferred from homology"/>
<dbReference type="Gene3D" id="3.30.60.20">
    <property type="match status" value="1"/>
</dbReference>